<proteinExistence type="predicted"/>
<dbReference type="RefSeq" id="WP_183647545.1">
    <property type="nucleotide sequence ID" value="NZ_JACIJG010000002.1"/>
</dbReference>
<reference evidence="2 3" key="1">
    <citation type="submission" date="2020-08" db="EMBL/GenBank/DDBJ databases">
        <title>Genomic Encyclopedia of Type Strains, Phase IV (KMG-IV): sequencing the most valuable type-strain genomes for metagenomic binning, comparative biology and taxonomic classification.</title>
        <authorList>
            <person name="Goeker M."/>
        </authorList>
    </citation>
    <scope>NUCLEOTIDE SEQUENCE [LARGE SCALE GENOMIC DNA]</scope>
    <source>
        <strain evidence="2 3">DSM 26944</strain>
    </source>
</reference>
<gene>
    <name evidence="2" type="ORF">FHS76_000475</name>
</gene>
<comment type="caution">
    <text evidence="2">The sequence shown here is derived from an EMBL/GenBank/DDBJ whole genome shotgun (WGS) entry which is preliminary data.</text>
</comment>
<dbReference type="Proteomes" id="UP000555546">
    <property type="component" value="Unassembled WGS sequence"/>
</dbReference>
<protein>
    <submittedName>
        <fullName evidence="2">Uncharacterized protein</fullName>
    </submittedName>
</protein>
<keyword evidence="1" id="KW-0472">Membrane</keyword>
<organism evidence="2 3">
    <name type="scientific">Brucella daejeonensis</name>
    <dbReference type="NCBI Taxonomy" id="659015"/>
    <lineage>
        <taxon>Bacteria</taxon>
        <taxon>Pseudomonadati</taxon>
        <taxon>Pseudomonadota</taxon>
        <taxon>Alphaproteobacteria</taxon>
        <taxon>Hyphomicrobiales</taxon>
        <taxon>Brucellaceae</taxon>
        <taxon>Brucella/Ochrobactrum group</taxon>
        <taxon>Brucella</taxon>
    </lineage>
</organism>
<dbReference type="EMBL" id="JACIJG010000002">
    <property type="protein sequence ID" value="MBB5700632.1"/>
    <property type="molecule type" value="Genomic_DNA"/>
</dbReference>
<accession>A0A7W9EJV9</accession>
<name>A0A7W9EJV9_9HYPH</name>
<feature type="transmembrane region" description="Helical" evidence="1">
    <location>
        <begin position="15"/>
        <end position="40"/>
    </location>
</feature>
<evidence type="ECO:0000256" key="1">
    <source>
        <dbReference type="SAM" id="Phobius"/>
    </source>
</evidence>
<keyword evidence="1" id="KW-1133">Transmembrane helix</keyword>
<evidence type="ECO:0000313" key="2">
    <source>
        <dbReference type="EMBL" id="MBB5700632.1"/>
    </source>
</evidence>
<dbReference type="AlphaFoldDB" id="A0A7W9EJV9"/>
<sequence>MNLEQRLQERPRRTLFGIGLSAIVIVAGLSVAGWAVSFVLNPIHQAGRIVEKTIDADNVIANYEWFKRQYHDVLAIDQKLIAAESGRVGFEKSAGDRASWRFEDRQEWNRLNAIAIGLRSQRASMVAEYNARTQMANRDLFRTSDLPPSIH</sequence>
<evidence type="ECO:0000313" key="3">
    <source>
        <dbReference type="Proteomes" id="UP000555546"/>
    </source>
</evidence>
<keyword evidence="3" id="KW-1185">Reference proteome</keyword>
<keyword evidence="1" id="KW-0812">Transmembrane</keyword>